<keyword evidence="5" id="KW-0333">Golgi apparatus</keyword>
<dbReference type="Gene3D" id="3.40.50.300">
    <property type="entry name" value="P-loop containing nucleotide triphosphate hydrolases"/>
    <property type="match status" value="1"/>
</dbReference>
<evidence type="ECO:0000256" key="2">
    <source>
        <dbReference type="ARBA" id="ARBA00022679"/>
    </source>
</evidence>
<keyword evidence="2" id="KW-0808">Transferase</keyword>
<evidence type="ECO:0000256" key="5">
    <source>
        <dbReference type="ARBA" id="ARBA00023034"/>
    </source>
</evidence>
<dbReference type="RefSeq" id="WP_346188049.1">
    <property type="nucleotide sequence ID" value="NZ_BAABRL010000003.1"/>
</dbReference>
<keyword evidence="9" id="KW-1185">Reference proteome</keyword>
<dbReference type="InterPro" id="IPR018011">
    <property type="entry name" value="Carb_sulfotrans_8-10"/>
</dbReference>
<comment type="subcellular location">
    <subcellularLocation>
        <location evidence="1">Golgi apparatus membrane</location>
        <topology evidence="1">Single-pass type II membrane protein</topology>
    </subcellularLocation>
</comment>
<evidence type="ECO:0000256" key="7">
    <source>
        <dbReference type="ARBA" id="ARBA00023180"/>
    </source>
</evidence>
<dbReference type="InterPro" id="IPR005331">
    <property type="entry name" value="Sulfotransferase"/>
</dbReference>
<dbReference type="Pfam" id="PF03567">
    <property type="entry name" value="Sulfotransfer_2"/>
    <property type="match status" value="1"/>
</dbReference>
<keyword evidence="7" id="KW-0325">Glycoprotein</keyword>
<evidence type="ECO:0000313" key="8">
    <source>
        <dbReference type="EMBL" id="GAA5495211.1"/>
    </source>
</evidence>
<evidence type="ECO:0000256" key="4">
    <source>
        <dbReference type="ARBA" id="ARBA00022989"/>
    </source>
</evidence>
<evidence type="ECO:0000256" key="1">
    <source>
        <dbReference type="ARBA" id="ARBA00004323"/>
    </source>
</evidence>
<dbReference type="InterPro" id="IPR027417">
    <property type="entry name" value="P-loop_NTPase"/>
</dbReference>
<reference evidence="8 9" key="1">
    <citation type="submission" date="2024-02" db="EMBL/GenBank/DDBJ databases">
        <title>Rubritalea halochordaticola NBRC 107102.</title>
        <authorList>
            <person name="Ichikawa N."/>
            <person name="Katano-Makiyama Y."/>
            <person name="Hidaka K."/>
        </authorList>
    </citation>
    <scope>NUCLEOTIDE SEQUENCE [LARGE SCALE GENOMIC DNA]</scope>
    <source>
        <strain evidence="8 9">NBRC 107102</strain>
    </source>
</reference>
<dbReference type="PANTHER" id="PTHR12137">
    <property type="entry name" value="CARBOHYDRATE SULFOTRANSFERASE"/>
    <property type="match status" value="1"/>
</dbReference>
<comment type="caution">
    <text evidence="8">The sequence shown here is derived from an EMBL/GenBank/DDBJ whole genome shotgun (WGS) entry which is preliminary data.</text>
</comment>
<evidence type="ECO:0008006" key="10">
    <source>
        <dbReference type="Google" id="ProtNLM"/>
    </source>
</evidence>
<sequence length="226" mass="26840">MISHDYKCIFLHIPKCAGTSIESVLGHHEGYRGPNRQDHRTLRSIQQPIFSKDLFKNLENFTELGRRFKRKVISRNENPRNKLMVTKEQYRQYYKFTIVRNPWARAFSWYKAVQEDPVFRNFVNLEADVNFYEALNKCIGKDLLREQTYWITDYTGAIPLDFIAKLETLESDFPAICNDMGVEGLSLPHHLKRSGSYLDAFDDKTKDLVYHFYKEEIRLFGYEFEI</sequence>
<dbReference type="EMBL" id="BAABRL010000003">
    <property type="protein sequence ID" value="GAA5495211.1"/>
    <property type="molecule type" value="Genomic_DNA"/>
</dbReference>
<accession>A0ABP9UXM6</accession>
<evidence type="ECO:0000256" key="3">
    <source>
        <dbReference type="ARBA" id="ARBA00022692"/>
    </source>
</evidence>
<protein>
    <recommendedName>
        <fullName evidence="10">Sulfotransferase family protein</fullName>
    </recommendedName>
</protein>
<keyword evidence="6" id="KW-0472">Membrane</keyword>
<gene>
    <name evidence="8" type="ORF">Rhal01_01386</name>
</gene>
<evidence type="ECO:0000256" key="6">
    <source>
        <dbReference type="ARBA" id="ARBA00023136"/>
    </source>
</evidence>
<keyword evidence="3" id="KW-0812">Transmembrane</keyword>
<dbReference type="SUPFAM" id="SSF52540">
    <property type="entry name" value="P-loop containing nucleoside triphosphate hydrolases"/>
    <property type="match status" value="1"/>
</dbReference>
<dbReference type="Proteomes" id="UP001424741">
    <property type="component" value="Unassembled WGS sequence"/>
</dbReference>
<proteinExistence type="predicted"/>
<organism evidence="8 9">
    <name type="scientific">Rubritalea halochordaticola</name>
    <dbReference type="NCBI Taxonomy" id="714537"/>
    <lineage>
        <taxon>Bacteria</taxon>
        <taxon>Pseudomonadati</taxon>
        <taxon>Verrucomicrobiota</taxon>
        <taxon>Verrucomicrobiia</taxon>
        <taxon>Verrucomicrobiales</taxon>
        <taxon>Rubritaleaceae</taxon>
        <taxon>Rubritalea</taxon>
    </lineage>
</organism>
<keyword evidence="4" id="KW-1133">Transmembrane helix</keyword>
<name>A0ABP9UXM6_9BACT</name>
<evidence type="ECO:0000313" key="9">
    <source>
        <dbReference type="Proteomes" id="UP001424741"/>
    </source>
</evidence>
<dbReference type="PANTHER" id="PTHR12137:SF54">
    <property type="entry name" value="CARBOHYDRATE SULFOTRANSFERASE"/>
    <property type="match status" value="1"/>
</dbReference>